<evidence type="ECO:0000256" key="2">
    <source>
        <dbReference type="SAM" id="MobiDB-lite"/>
    </source>
</evidence>
<evidence type="ECO:0000313" key="4">
    <source>
        <dbReference type="Proteomes" id="UP000193467"/>
    </source>
</evidence>
<dbReference type="Gene3D" id="3.30.760.10">
    <property type="entry name" value="RNA Cap, Translation Initiation Factor Eif4e"/>
    <property type="match status" value="1"/>
</dbReference>
<dbReference type="AlphaFoldDB" id="A0A1Y2FPK7"/>
<dbReference type="SUPFAM" id="SSF55418">
    <property type="entry name" value="eIF4e-like"/>
    <property type="match status" value="1"/>
</dbReference>
<comment type="caution">
    <text evidence="3">The sequence shown here is derived from an EMBL/GenBank/DDBJ whole genome shotgun (WGS) entry which is preliminary data.</text>
</comment>
<protein>
    <recommendedName>
        <fullName evidence="5">DUF1917-domain-containing protein</fullName>
    </recommendedName>
</protein>
<feature type="region of interest" description="Disordered" evidence="2">
    <location>
        <begin position="249"/>
        <end position="296"/>
    </location>
</feature>
<evidence type="ECO:0008006" key="5">
    <source>
        <dbReference type="Google" id="ProtNLM"/>
    </source>
</evidence>
<dbReference type="InterPro" id="IPR023398">
    <property type="entry name" value="TIF_eIF4e-like"/>
</dbReference>
<gene>
    <name evidence="3" type="ORF">BCR35DRAFT_302946</name>
</gene>
<evidence type="ECO:0000313" key="3">
    <source>
        <dbReference type="EMBL" id="ORY84645.1"/>
    </source>
</evidence>
<evidence type="ECO:0000256" key="1">
    <source>
        <dbReference type="ARBA" id="ARBA00010568"/>
    </source>
</evidence>
<organism evidence="3 4">
    <name type="scientific">Leucosporidium creatinivorum</name>
    <dbReference type="NCBI Taxonomy" id="106004"/>
    <lineage>
        <taxon>Eukaryota</taxon>
        <taxon>Fungi</taxon>
        <taxon>Dikarya</taxon>
        <taxon>Basidiomycota</taxon>
        <taxon>Pucciniomycotina</taxon>
        <taxon>Microbotryomycetes</taxon>
        <taxon>Leucosporidiales</taxon>
        <taxon>Leucosporidium</taxon>
    </lineage>
</organism>
<sequence>MNSVDAVLFGPTDDTETFLSTYKPSSNRQDILGGWYWVINKEGLKGQDKPAEDVESDGRTTFEREGAELEAELTAECNRIKDEAPVRGNKKQGIKSQKELREIAHEVFNAGVKKLAQKHGVLSGKWLLYPGPEGVDSTWRKVVNALAKADGALAKAGSVHCAKVSTAVQDGGSGGYVICVYCDDSWDKEGVKAAFVALVKDLGLVSQAYKCDANTILGIDSKHPSKIKSSLYGKNDYMTKEEIDAAMAAREANPETASKARAVKSKTLEEEEAEGCGFAPVSDSEDDEPPKKKIKV</sequence>
<dbReference type="Pfam" id="PF08939">
    <property type="entry name" value="Bles03"/>
    <property type="match status" value="1"/>
</dbReference>
<dbReference type="InterPro" id="IPR015034">
    <property type="entry name" value="Bles03"/>
</dbReference>
<dbReference type="EMBL" id="MCGR01000017">
    <property type="protein sequence ID" value="ORY84645.1"/>
    <property type="molecule type" value="Genomic_DNA"/>
</dbReference>
<proteinExistence type="inferred from homology"/>
<name>A0A1Y2FPK7_9BASI</name>
<dbReference type="STRING" id="106004.A0A1Y2FPK7"/>
<reference evidence="3 4" key="1">
    <citation type="submission" date="2016-07" db="EMBL/GenBank/DDBJ databases">
        <title>Pervasive Adenine N6-methylation of Active Genes in Fungi.</title>
        <authorList>
            <consortium name="DOE Joint Genome Institute"/>
            <person name="Mondo S.J."/>
            <person name="Dannebaum R.O."/>
            <person name="Kuo R.C."/>
            <person name="Labutti K."/>
            <person name="Haridas S."/>
            <person name="Kuo A."/>
            <person name="Salamov A."/>
            <person name="Ahrendt S.R."/>
            <person name="Lipzen A."/>
            <person name="Sullivan W."/>
            <person name="Andreopoulos W.B."/>
            <person name="Clum A."/>
            <person name="Lindquist E."/>
            <person name="Daum C."/>
            <person name="Ramamoorthy G.K."/>
            <person name="Gryganskyi A."/>
            <person name="Culley D."/>
            <person name="Magnuson J.K."/>
            <person name="James T.Y."/>
            <person name="O'Malley M.A."/>
            <person name="Stajich J.E."/>
            <person name="Spatafora J.W."/>
            <person name="Visel A."/>
            <person name="Grigoriev I.V."/>
        </authorList>
    </citation>
    <scope>NUCLEOTIDE SEQUENCE [LARGE SCALE GENOMIC DNA]</scope>
    <source>
        <strain evidence="3 4">62-1032</strain>
    </source>
</reference>
<comment type="similarity">
    <text evidence="1">Belongs to the UPF0696 family.</text>
</comment>
<dbReference type="OrthoDB" id="10067381at2759"/>
<accession>A0A1Y2FPK7</accession>
<dbReference type="PANTHER" id="PTHR31977:SF1">
    <property type="entry name" value="UPF0696 PROTEIN C11ORF68"/>
    <property type="match status" value="1"/>
</dbReference>
<dbReference type="InParanoid" id="A0A1Y2FPK7"/>
<dbReference type="PANTHER" id="PTHR31977">
    <property type="entry name" value="UPF0696 PROTEIN C11ORF68"/>
    <property type="match status" value="1"/>
</dbReference>
<dbReference type="Proteomes" id="UP000193467">
    <property type="component" value="Unassembled WGS sequence"/>
</dbReference>
<keyword evidence="4" id="KW-1185">Reference proteome</keyword>